<protein>
    <recommendedName>
        <fullName evidence="3">Mitochondrial import inner membrane translocase subunit TIM54</fullName>
    </recommendedName>
</protein>
<dbReference type="Pfam" id="PF11711">
    <property type="entry name" value="Tim54"/>
    <property type="match status" value="1"/>
</dbReference>
<evidence type="ECO:0000256" key="3">
    <source>
        <dbReference type="ARBA" id="ARBA00020796"/>
    </source>
</evidence>
<evidence type="ECO:0000256" key="12">
    <source>
        <dbReference type="SAM" id="MobiDB-lite"/>
    </source>
</evidence>
<evidence type="ECO:0000256" key="11">
    <source>
        <dbReference type="ARBA" id="ARBA00023136"/>
    </source>
</evidence>
<keyword evidence="5" id="KW-0812">Transmembrane</keyword>
<dbReference type="AlphaFoldDB" id="A0A9P6KDA5"/>
<evidence type="ECO:0000256" key="9">
    <source>
        <dbReference type="ARBA" id="ARBA00023010"/>
    </source>
</evidence>
<dbReference type="EMBL" id="JAABOA010001595">
    <property type="protein sequence ID" value="KAF9581244.1"/>
    <property type="molecule type" value="Genomic_DNA"/>
</dbReference>
<comment type="subcellular location">
    <subcellularLocation>
        <location evidence="1">Mitochondrion inner membrane</location>
        <topology evidence="1">Single-pass membrane protein</topology>
    </subcellularLocation>
</comment>
<feature type="compositionally biased region" description="Low complexity" evidence="12">
    <location>
        <begin position="210"/>
        <end position="234"/>
    </location>
</feature>
<dbReference type="GO" id="GO:0005743">
    <property type="term" value="C:mitochondrial inner membrane"/>
    <property type="evidence" value="ECO:0007669"/>
    <property type="project" value="UniProtKB-SubCell"/>
</dbReference>
<gene>
    <name evidence="13" type="primary">TIM54</name>
    <name evidence="13" type="ORF">BGW38_001803</name>
</gene>
<proteinExistence type="inferred from homology"/>
<feature type="compositionally biased region" description="Low complexity" evidence="12">
    <location>
        <begin position="1"/>
        <end position="12"/>
    </location>
</feature>
<organism evidence="13 14">
    <name type="scientific">Lunasporangiospora selenospora</name>
    <dbReference type="NCBI Taxonomy" id="979761"/>
    <lineage>
        <taxon>Eukaryota</taxon>
        <taxon>Fungi</taxon>
        <taxon>Fungi incertae sedis</taxon>
        <taxon>Mucoromycota</taxon>
        <taxon>Mortierellomycotina</taxon>
        <taxon>Mortierellomycetes</taxon>
        <taxon>Mortierellales</taxon>
        <taxon>Mortierellaceae</taxon>
        <taxon>Lunasporangiospora</taxon>
    </lineage>
</organism>
<evidence type="ECO:0000256" key="6">
    <source>
        <dbReference type="ARBA" id="ARBA00022792"/>
    </source>
</evidence>
<keyword evidence="10" id="KW-0496">Mitochondrion</keyword>
<keyword evidence="9" id="KW-0811">Translocation</keyword>
<keyword evidence="8" id="KW-1133">Transmembrane helix</keyword>
<dbReference type="InterPro" id="IPR021056">
    <property type="entry name" value="Mt_import_IM_translocase_Tim54"/>
</dbReference>
<keyword evidence="7" id="KW-0653">Protein transport</keyword>
<dbReference type="Proteomes" id="UP000780801">
    <property type="component" value="Unassembled WGS sequence"/>
</dbReference>
<keyword evidence="6" id="KW-0999">Mitochondrion inner membrane</keyword>
<dbReference type="GO" id="GO:0015031">
    <property type="term" value="P:protein transport"/>
    <property type="evidence" value="ECO:0007669"/>
    <property type="project" value="UniProtKB-KW"/>
</dbReference>
<accession>A0A9P6KDA5</accession>
<dbReference type="OrthoDB" id="5598305at2759"/>
<comment type="similarity">
    <text evidence="2">Belongs to the TIM54 family.</text>
</comment>
<name>A0A9P6KDA5_9FUNG</name>
<evidence type="ECO:0000256" key="7">
    <source>
        <dbReference type="ARBA" id="ARBA00022927"/>
    </source>
</evidence>
<keyword evidence="4" id="KW-0813">Transport</keyword>
<keyword evidence="14" id="KW-1185">Reference proteome</keyword>
<evidence type="ECO:0000256" key="5">
    <source>
        <dbReference type="ARBA" id="ARBA00022692"/>
    </source>
</evidence>
<feature type="region of interest" description="Disordered" evidence="12">
    <location>
        <begin position="1"/>
        <end position="24"/>
    </location>
</feature>
<reference evidence="13" key="1">
    <citation type="journal article" date="2020" name="Fungal Divers.">
        <title>Resolving the Mortierellaceae phylogeny through synthesis of multi-gene phylogenetics and phylogenomics.</title>
        <authorList>
            <person name="Vandepol N."/>
            <person name="Liber J."/>
            <person name="Desiro A."/>
            <person name="Na H."/>
            <person name="Kennedy M."/>
            <person name="Barry K."/>
            <person name="Grigoriev I.V."/>
            <person name="Miller A.N."/>
            <person name="O'Donnell K."/>
            <person name="Stajich J.E."/>
            <person name="Bonito G."/>
        </authorList>
    </citation>
    <scope>NUCLEOTIDE SEQUENCE</scope>
    <source>
        <strain evidence="13">KOD1015</strain>
    </source>
</reference>
<feature type="compositionally biased region" description="Pro residues" evidence="12">
    <location>
        <begin position="13"/>
        <end position="23"/>
    </location>
</feature>
<evidence type="ECO:0000256" key="4">
    <source>
        <dbReference type="ARBA" id="ARBA00022448"/>
    </source>
</evidence>
<feature type="region of interest" description="Disordered" evidence="12">
    <location>
        <begin position="210"/>
        <end position="268"/>
    </location>
</feature>
<evidence type="ECO:0000313" key="14">
    <source>
        <dbReference type="Proteomes" id="UP000780801"/>
    </source>
</evidence>
<comment type="caution">
    <text evidence="13">The sequence shown here is derived from an EMBL/GenBank/DDBJ whole genome shotgun (WGS) entry which is preliminary data.</text>
</comment>
<feature type="compositionally biased region" description="Low complexity" evidence="12">
    <location>
        <begin position="245"/>
        <end position="255"/>
    </location>
</feature>
<sequence>MENNTTTSTAPTQPSPAKLPPPTTLTGKLRAKLPGRGWMIFWGVVGTIGGLVTRDHYLTVAAKKRVSDRVDVLAKQTCGVQDMPRKVTVYIMPPPGDGIHKTRHYFRQFVKPVFDAAALDYEVREGLTEGQIQAMVAADIRRKRQVAAGKTDELTEKEKAMAMVPMKSLSDGIVVLGRVALSEVLKGYQDGCFQTLDDPVPAEPVLAADPEVVAEPPVFETTTEETPATGASEPSGDENASRTDSPSSTPAAEEAASTDKPAQAETPKENEVVVIAQDEEFFSLPPSGLEPIGFIPFKNLVGIRNWPKKFYAIFNSWDCVEYAGASVMKVAFAETKDLEKEDLSLGKDEEELFKKYRGPVELDITDRVRENVKLFVTPQHIPEPKTYPDEADDSLNAE</sequence>
<evidence type="ECO:0000256" key="10">
    <source>
        <dbReference type="ARBA" id="ARBA00023128"/>
    </source>
</evidence>
<evidence type="ECO:0000256" key="1">
    <source>
        <dbReference type="ARBA" id="ARBA00004434"/>
    </source>
</evidence>
<keyword evidence="11" id="KW-0472">Membrane</keyword>
<evidence type="ECO:0000256" key="8">
    <source>
        <dbReference type="ARBA" id="ARBA00022989"/>
    </source>
</evidence>
<evidence type="ECO:0000256" key="2">
    <source>
        <dbReference type="ARBA" id="ARBA00006355"/>
    </source>
</evidence>
<evidence type="ECO:0000313" key="13">
    <source>
        <dbReference type="EMBL" id="KAF9581244.1"/>
    </source>
</evidence>